<evidence type="ECO:0000313" key="17">
    <source>
        <dbReference type="Proteomes" id="UP000070352"/>
    </source>
</evidence>
<dbReference type="InterPro" id="IPR000462">
    <property type="entry name" value="CDP-OH_P_trans"/>
</dbReference>
<sequence>MNVPNILTVSRFLLIPVFLLVFFNGYEIHAYGILLLAGITDVIDGYLARKHHLVTELGSMLDPLADKLMMITVIISLLVAGEIPWLVAAIFFFRDASMIIGSAFFHFRGKKTVPANALGKMTTFMYYLAVLLITFDLPYNVEFFTFVVAFSFLTSIVYMFQFKKIND</sequence>
<evidence type="ECO:0000256" key="8">
    <source>
        <dbReference type="ARBA" id="ARBA00022989"/>
    </source>
</evidence>
<dbReference type="Pfam" id="PF01066">
    <property type="entry name" value="CDP-OH_P_transf"/>
    <property type="match status" value="1"/>
</dbReference>
<dbReference type="STRING" id="1413211.U473_11775"/>
<comment type="caution">
    <text evidence="16">The sequence shown here is derived from an EMBL/GenBank/DDBJ whole genome shotgun (WGS) entry which is preliminary data.</text>
</comment>
<keyword evidence="12" id="KW-1208">Phospholipid metabolism</keyword>
<keyword evidence="5" id="KW-0444">Lipid biosynthesis</keyword>
<dbReference type="Gene3D" id="1.20.120.1760">
    <property type="match status" value="1"/>
</dbReference>
<evidence type="ECO:0000256" key="4">
    <source>
        <dbReference type="ARBA" id="ARBA00010441"/>
    </source>
</evidence>
<protein>
    <recommendedName>
        <fullName evidence="13">Phosphatidylglycerophosphate synthase</fullName>
    </recommendedName>
</protein>
<name>A0A135L6I5_9BACI</name>
<proteinExistence type="inferred from homology"/>
<evidence type="ECO:0000256" key="13">
    <source>
        <dbReference type="ARBA" id="ARBA00033018"/>
    </source>
</evidence>
<feature type="transmembrane region" description="Helical" evidence="15">
    <location>
        <begin position="6"/>
        <end position="23"/>
    </location>
</feature>
<dbReference type="PANTHER" id="PTHR14269:SF11">
    <property type="entry name" value="CDP-DIACYLGLYCEROL--GLYCEROL-3-PHOSPHATE 3-PHOSPHATIDYLTRANSFERASE"/>
    <property type="match status" value="1"/>
</dbReference>
<dbReference type="GO" id="GO:0016020">
    <property type="term" value="C:membrane"/>
    <property type="evidence" value="ECO:0007669"/>
    <property type="project" value="UniProtKB-SubCell"/>
</dbReference>
<evidence type="ECO:0000256" key="15">
    <source>
        <dbReference type="SAM" id="Phobius"/>
    </source>
</evidence>
<keyword evidence="10 15" id="KW-0472">Membrane</keyword>
<comment type="function">
    <text evidence="1">This protein catalyzes the committed step to the synthesis of the acidic phospholipids.</text>
</comment>
<dbReference type="InterPro" id="IPR050324">
    <property type="entry name" value="CDP-alcohol_PTase-I"/>
</dbReference>
<dbReference type="Proteomes" id="UP000070352">
    <property type="component" value="Unassembled WGS sequence"/>
</dbReference>
<evidence type="ECO:0000256" key="7">
    <source>
        <dbReference type="ARBA" id="ARBA00022692"/>
    </source>
</evidence>
<dbReference type="PROSITE" id="PS00379">
    <property type="entry name" value="CDP_ALCOHOL_P_TRANSF"/>
    <property type="match status" value="1"/>
</dbReference>
<dbReference type="EMBL" id="LSKU01000001">
    <property type="protein sequence ID" value="KXG44621.1"/>
    <property type="molecule type" value="Genomic_DNA"/>
</dbReference>
<keyword evidence="9" id="KW-0443">Lipid metabolism</keyword>
<evidence type="ECO:0000256" key="3">
    <source>
        <dbReference type="ARBA" id="ARBA00005189"/>
    </source>
</evidence>
<evidence type="ECO:0000313" key="16">
    <source>
        <dbReference type="EMBL" id="KXG44621.1"/>
    </source>
</evidence>
<gene>
    <name evidence="16" type="ORF">U473_11775</name>
</gene>
<dbReference type="RefSeq" id="WP_068726554.1">
    <property type="nucleotide sequence ID" value="NZ_LSKU01000001.1"/>
</dbReference>
<evidence type="ECO:0000256" key="12">
    <source>
        <dbReference type="ARBA" id="ARBA00023264"/>
    </source>
</evidence>
<evidence type="ECO:0000256" key="1">
    <source>
        <dbReference type="ARBA" id="ARBA00003973"/>
    </source>
</evidence>
<evidence type="ECO:0000256" key="14">
    <source>
        <dbReference type="RuleBase" id="RU003750"/>
    </source>
</evidence>
<comment type="pathway">
    <text evidence="3">Lipid metabolism.</text>
</comment>
<reference evidence="16 17" key="1">
    <citation type="submission" date="2016-02" db="EMBL/GenBank/DDBJ databases">
        <title>Draft Genome for Tepidibacillus decaturensis nov. sp. Strain Z9, an Anaerobic, Moderately Thermophilic and Heterotrophic Bacterium from Deep Subsurface of the Illinois Basin, USA.</title>
        <authorList>
            <person name="Dong Y."/>
            <person name="Chang J.Y."/>
            <person name="Sanford R."/>
            <person name="Fouke B.W."/>
        </authorList>
    </citation>
    <scope>NUCLEOTIDE SEQUENCE [LARGE SCALE GENOMIC DNA]</scope>
    <source>
        <strain evidence="16 17">Z9</strain>
    </source>
</reference>
<keyword evidence="11" id="KW-0594">Phospholipid biosynthesis</keyword>
<dbReference type="AlphaFoldDB" id="A0A135L6I5"/>
<dbReference type="PANTHER" id="PTHR14269">
    <property type="entry name" value="CDP-DIACYLGLYCEROL--GLYCEROL-3-PHOSPHATE 3-PHOSPHATIDYLTRANSFERASE-RELATED"/>
    <property type="match status" value="1"/>
</dbReference>
<evidence type="ECO:0000256" key="10">
    <source>
        <dbReference type="ARBA" id="ARBA00023136"/>
    </source>
</evidence>
<keyword evidence="7 15" id="KW-0812">Transmembrane</keyword>
<dbReference type="UniPathway" id="UPA00084">
    <property type="reaction ID" value="UER00503"/>
</dbReference>
<feature type="transmembrane region" description="Helical" evidence="15">
    <location>
        <begin position="68"/>
        <end position="93"/>
    </location>
</feature>
<dbReference type="GO" id="GO:0008444">
    <property type="term" value="F:CDP-diacylglycerol-glycerol-3-phosphate 3-phosphatidyltransferase activity"/>
    <property type="evidence" value="ECO:0007669"/>
    <property type="project" value="InterPro"/>
</dbReference>
<dbReference type="InterPro" id="IPR004570">
    <property type="entry name" value="Phosphatidylglycerol_P_synth"/>
</dbReference>
<dbReference type="InterPro" id="IPR048254">
    <property type="entry name" value="CDP_ALCOHOL_P_TRANSF_CS"/>
</dbReference>
<dbReference type="InterPro" id="IPR043130">
    <property type="entry name" value="CDP-OH_PTrfase_TM_dom"/>
</dbReference>
<comment type="similarity">
    <text evidence="4 14">Belongs to the CDP-alcohol phosphatidyltransferase class-I family.</text>
</comment>
<keyword evidence="6 14" id="KW-0808">Transferase</keyword>
<dbReference type="PIRSF" id="PIRSF000847">
    <property type="entry name" value="Phos_ph_gly_syn"/>
    <property type="match status" value="1"/>
</dbReference>
<dbReference type="GO" id="GO:0006655">
    <property type="term" value="P:phosphatidylglycerol biosynthetic process"/>
    <property type="evidence" value="ECO:0007669"/>
    <property type="project" value="UniProtKB-UniPathway"/>
</dbReference>
<keyword evidence="17" id="KW-1185">Reference proteome</keyword>
<evidence type="ECO:0000256" key="6">
    <source>
        <dbReference type="ARBA" id="ARBA00022679"/>
    </source>
</evidence>
<feature type="transmembrane region" description="Helical" evidence="15">
    <location>
        <begin position="141"/>
        <end position="160"/>
    </location>
</feature>
<evidence type="ECO:0000256" key="2">
    <source>
        <dbReference type="ARBA" id="ARBA00004141"/>
    </source>
</evidence>
<dbReference type="OrthoDB" id="9796672at2"/>
<evidence type="ECO:0000256" key="9">
    <source>
        <dbReference type="ARBA" id="ARBA00023098"/>
    </source>
</evidence>
<keyword evidence="8 15" id="KW-1133">Transmembrane helix</keyword>
<feature type="transmembrane region" description="Helical" evidence="15">
    <location>
        <begin position="113"/>
        <end position="135"/>
    </location>
</feature>
<accession>A0A135L6I5</accession>
<comment type="subcellular location">
    <subcellularLocation>
        <location evidence="2">Membrane</location>
        <topology evidence="2">Multi-pass membrane protein</topology>
    </subcellularLocation>
</comment>
<evidence type="ECO:0000256" key="11">
    <source>
        <dbReference type="ARBA" id="ARBA00023209"/>
    </source>
</evidence>
<organism evidence="16 17">
    <name type="scientific">Tepidibacillus decaturensis</name>
    <dbReference type="NCBI Taxonomy" id="1413211"/>
    <lineage>
        <taxon>Bacteria</taxon>
        <taxon>Bacillati</taxon>
        <taxon>Bacillota</taxon>
        <taxon>Bacilli</taxon>
        <taxon>Bacillales</taxon>
        <taxon>Bacillaceae</taxon>
        <taxon>Tepidibacillus</taxon>
    </lineage>
</organism>
<evidence type="ECO:0000256" key="5">
    <source>
        <dbReference type="ARBA" id="ARBA00022516"/>
    </source>
</evidence>